<dbReference type="PROSITE" id="PS51257">
    <property type="entry name" value="PROKAR_LIPOPROTEIN"/>
    <property type="match status" value="1"/>
</dbReference>
<dbReference type="AlphaFoldDB" id="E0RQ03"/>
<evidence type="ECO:0000256" key="1">
    <source>
        <dbReference type="SAM" id="SignalP"/>
    </source>
</evidence>
<organism evidence="2 3">
    <name type="scientific">Winmispira thermophila (strain ATCC 49972 / DSM 6192 / RI 19.B1)</name>
    <name type="common">Spirochaeta thermophila</name>
    <dbReference type="NCBI Taxonomy" id="665571"/>
    <lineage>
        <taxon>Bacteria</taxon>
        <taxon>Pseudomonadati</taxon>
        <taxon>Spirochaetota</taxon>
        <taxon>Spirochaetia</taxon>
        <taxon>Winmispirales</taxon>
        <taxon>Winmispiraceae</taxon>
        <taxon>Winmispira</taxon>
    </lineage>
</organism>
<reference key="1">
    <citation type="submission" date="2009-08" db="EMBL/GenBank/DDBJ databases">
        <title>The genome sequence of Spirochaeta thermophila DSM6192.</title>
        <authorList>
            <person name="Angelov A."/>
            <person name="Mientus M."/>
            <person name="Wittenberg S."/>
            <person name="Lehmann R."/>
            <person name="Liesegang H."/>
            <person name="Daniel R."/>
            <person name="Liebl W."/>
        </authorList>
    </citation>
    <scope>NUCLEOTIDE SEQUENCE</scope>
    <source>
        <strain>DSM 6192</strain>
    </source>
</reference>
<protein>
    <recommendedName>
        <fullName evidence="4">Peptidase M30, hyicolysin</fullName>
    </recommendedName>
</protein>
<dbReference type="Pfam" id="PF10460">
    <property type="entry name" value="Peptidase_M30"/>
    <property type="match status" value="1"/>
</dbReference>
<sequence length="564" mass="61962">MKKVLWSSAGVLLGLTLSCSFFFPETEPLAEHAGIVRLSSSGEFDYAVELQEPKDVYFVFSSSPSYSGTQVVSVAPLAVDGVRLPHPGALRLPVVFPEPASGEARIANENARLAQLLLSRGTRRTLPRAALTPSEVRADTVGDVGPFYEVADTIRSVNATCRFVGTEDTPQGPRTLSIWVADDQWGTITPQMVDELAARFLSSGFYNDIYDWLTTILGPEWGDHPYVDLIPFDGSITIFLTDIGGDGSTEGGIVGYFAAIHQFDNSYLQYYGEDPVSNERVMFTIDAPMYANDGGDGVWDPSDEWPKIVFSTLVHEFQHMVNFYQKTVLRGGISEVWLDEMCSQVAEDLLADKVGVEGPRGVDSQVGGPGDPGNTEGRIPYYNQYTSLPLMKTEGFDLLDYATTYAFGAWGARNFGGASFLRRVVQSPYGGKDAVEKAVREAGGVYTSMEDLVAQWAVAVLTSDRTDMPEGYRYNTGTWFTSTIDGIVYRLGSIDFFRYYRRTEDGDVIQEPGPVVYESKDSLGELSAASNVFYAAARSFRGKKTFHLTVPEGVITHVLLLPPR</sequence>
<feature type="signal peptide" evidence="1">
    <location>
        <begin position="1"/>
        <end position="22"/>
    </location>
</feature>
<name>E0RQ03_WINT6</name>
<evidence type="ECO:0000313" key="2">
    <source>
        <dbReference type="EMBL" id="ADN02856.1"/>
    </source>
</evidence>
<evidence type="ECO:0008006" key="4">
    <source>
        <dbReference type="Google" id="ProtNLM"/>
    </source>
</evidence>
<dbReference type="HOGENOM" id="CLU_483048_0_0_12"/>
<dbReference type="InterPro" id="IPR019501">
    <property type="entry name" value="Peptidase_M30_hyicolysin"/>
</dbReference>
<feature type="chain" id="PRO_5003139728" description="Peptidase M30, hyicolysin" evidence="1">
    <location>
        <begin position="23"/>
        <end position="564"/>
    </location>
</feature>
<dbReference type="KEGG" id="sta:STHERM_c19210"/>
<dbReference type="Proteomes" id="UP000001296">
    <property type="component" value="Chromosome"/>
</dbReference>
<accession>E0RQ03</accession>
<keyword evidence="1" id="KW-0732">Signal</keyword>
<gene>
    <name evidence="2" type="ordered locus">STHERM_c19210</name>
</gene>
<dbReference type="RefSeq" id="WP_013314695.1">
    <property type="nucleotide sequence ID" value="NC_014484.1"/>
</dbReference>
<evidence type="ECO:0000313" key="3">
    <source>
        <dbReference type="Proteomes" id="UP000001296"/>
    </source>
</evidence>
<proteinExistence type="predicted"/>
<reference evidence="2 3" key="2">
    <citation type="journal article" date="2010" name="J. Bacteriol.">
        <title>Genome sequence of the polysaccharide-degrading, thermophilic anaerobe Spirochaeta thermophila DSM 6192.</title>
        <authorList>
            <person name="Angelov A."/>
            <person name="Liebl S."/>
            <person name="Ballschmiter M."/>
            <person name="Bomeke M."/>
            <person name="Lehmann R."/>
            <person name="Liesegang H."/>
            <person name="Daniel R."/>
            <person name="Liebl W."/>
        </authorList>
    </citation>
    <scope>NUCLEOTIDE SEQUENCE [LARGE SCALE GENOMIC DNA]</scope>
    <source>
        <strain evidence="3">ATCC 49972 / DSM 6192 / RI 19.B1</strain>
    </source>
</reference>
<dbReference type="PaxDb" id="665571-STHERM_c19210"/>
<dbReference type="EMBL" id="CP001698">
    <property type="protein sequence ID" value="ADN02856.1"/>
    <property type="molecule type" value="Genomic_DNA"/>
</dbReference>
<dbReference type="eggNOG" id="COG4412">
    <property type="taxonomic scope" value="Bacteria"/>
</dbReference>